<organism evidence="3 4">
    <name type="scientific">Eragrostis curvula</name>
    <name type="common">weeping love grass</name>
    <dbReference type="NCBI Taxonomy" id="38414"/>
    <lineage>
        <taxon>Eukaryota</taxon>
        <taxon>Viridiplantae</taxon>
        <taxon>Streptophyta</taxon>
        <taxon>Embryophyta</taxon>
        <taxon>Tracheophyta</taxon>
        <taxon>Spermatophyta</taxon>
        <taxon>Magnoliopsida</taxon>
        <taxon>Liliopsida</taxon>
        <taxon>Poales</taxon>
        <taxon>Poaceae</taxon>
        <taxon>PACMAD clade</taxon>
        <taxon>Chloridoideae</taxon>
        <taxon>Eragrostideae</taxon>
        <taxon>Eragrostidinae</taxon>
        <taxon>Eragrostis</taxon>
    </lineage>
</organism>
<dbReference type="Pfam" id="PF02826">
    <property type="entry name" value="2-Hacid_dh_C"/>
    <property type="match status" value="1"/>
</dbReference>
<dbReference type="GO" id="GO:0000226">
    <property type="term" value="P:microtubule cytoskeleton organization"/>
    <property type="evidence" value="ECO:0007669"/>
    <property type="project" value="InterPro"/>
</dbReference>
<dbReference type="PANTHER" id="PTHR43254">
    <property type="entry name" value="C-TERMINAL BINDING PROTEIN AN-RELATED"/>
    <property type="match status" value="1"/>
</dbReference>
<accession>A0A5J9WKD6</accession>
<dbReference type="InterPro" id="IPR036291">
    <property type="entry name" value="NAD(P)-bd_dom_sf"/>
</dbReference>
<reference evidence="3 4" key="1">
    <citation type="journal article" date="2019" name="Sci. Rep.">
        <title>A high-quality genome of Eragrostis curvula grass provides insights into Poaceae evolution and supports new strategies to enhance forage quality.</title>
        <authorList>
            <person name="Carballo J."/>
            <person name="Santos B.A.C.M."/>
            <person name="Zappacosta D."/>
            <person name="Garbus I."/>
            <person name="Selva J.P."/>
            <person name="Gallo C.A."/>
            <person name="Diaz A."/>
            <person name="Albertini E."/>
            <person name="Caccamo M."/>
            <person name="Echenique V."/>
        </authorList>
    </citation>
    <scope>NUCLEOTIDE SEQUENCE [LARGE SCALE GENOMIC DNA]</scope>
    <source>
        <strain evidence="4">cv. Victoria</strain>
        <tissue evidence="3">Leaf</tissue>
    </source>
</reference>
<feature type="region of interest" description="Disordered" evidence="1">
    <location>
        <begin position="714"/>
        <end position="751"/>
    </location>
</feature>
<dbReference type="EMBL" id="RWGY01000004">
    <property type="protein sequence ID" value="TVU48541.1"/>
    <property type="molecule type" value="Genomic_DNA"/>
</dbReference>
<feature type="compositionally biased region" description="Basic residues" evidence="1">
    <location>
        <begin position="787"/>
        <end position="803"/>
    </location>
</feature>
<proteinExistence type="predicted"/>
<dbReference type="InterPro" id="IPR006140">
    <property type="entry name" value="D-isomer_DH_NAD-bd"/>
</dbReference>
<evidence type="ECO:0000313" key="4">
    <source>
        <dbReference type="Proteomes" id="UP000324897"/>
    </source>
</evidence>
<feature type="compositionally biased region" description="Low complexity" evidence="1">
    <location>
        <begin position="829"/>
        <end position="839"/>
    </location>
</feature>
<dbReference type="InterPro" id="IPR045015">
    <property type="entry name" value="AN-like"/>
</dbReference>
<comment type="caution">
    <text evidence="3">The sequence shown here is derived from an EMBL/GenBank/DDBJ whole genome shotgun (WGS) entry which is preliminary data.</text>
</comment>
<dbReference type="PANTHER" id="PTHR43254:SF3">
    <property type="entry name" value="C-TERMINAL BINDING PROTEIN AN"/>
    <property type="match status" value="1"/>
</dbReference>
<protein>
    <recommendedName>
        <fullName evidence="2">D-isomer specific 2-hydroxyacid dehydrogenase NAD-binding domain-containing protein</fullName>
    </recommendedName>
</protein>
<evidence type="ECO:0000259" key="2">
    <source>
        <dbReference type="Pfam" id="PF02826"/>
    </source>
</evidence>
<dbReference type="Gramene" id="TVU48541">
    <property type="protein sequence ID" value="TVU48541"/>
    <property type="gene ID" value="EJB05_08182"/>
</dbReference>
<feature type="region of interest" description="Disordered" evidence="1">
    <location>
        <begin position="763"/>
        <end position="861"/>
    </location>
</feature>
<dbReference type="Proteomes" id="UP000324897">
    <property type="component" value="Chromosome 5"/>
</dbReference>
<sequence>MATVTPLTSFQLRVHHLQHPRGRLHAKPQPCRFAPLPPRRRRPTLKIYCAPNGGEVSVPPAPPAAEAQQQEQSPEQEEFTLLAMNRSDFNDVIMVIDSPAARYLVLDQSRNVHSVLPKTTVWTNSYWDEFVSLPAVVPLGPVALLGLGAGTAAHLMLKFWPWLQLVGWEIDPMIIELSRDYFGMSDLEKPTESGGSLSVRIGDALSLSATVEGGFAGIVVDLFGDGKIIPQLEEVETWLQIAKKLMPGGRIMINCGGADADVSLAEDNSPSSWVQNPTVKALCSAFPGQLNWKRLAEKESVNYVALTGPLPDLDEWCSSVPSDLSSKVKQWSSPHSKAPPPSSSGRPGTKTHATASSPAPLPIRPSQADDPGRMAHSPSAAGGGQPLVVSLNCLDDPSLEQEGLAGVAAVEHVPLSAVASGRVESAAAVLLPSLAFLPRAAQRRLRPWQLLLCLGSADRAADAAVAADLGLRLVHVDANRAEEVADTVMALILGLLRRTHLLSRQASSAPAAVAAGWLGSVQPMCRGMRRCRGLVLGIIGRSAAARCLATRSLAFRMSVLYFDPRYVANGKTKRPSIVFPSAARRMDTLNDLLAASDLVSLHCALTNDTIHILNADCLQHIKPGAFIVNTGSCQLIDDCALKQLLIDGTIAGCALDGAEGPQWMEAWVREMPNVLILPRSADYSEEVWMEIRDKAITMLQSFFFDGVVPSSAISDEDEEISEAGNEDGLLDTRARDSQSQGFDVEQQTDESQLTLEYEKKRAISHHKEPQASGRSVNVGSRAEGRRSRSGKKGKKRPAHRRSQQKPDDLSAVESDSNYSSRRDDDTAMSSRDQVLSSSSRFASPEDSKYKQKSPAESPMEITSEKKLPVLLSRKYPDKLKEGFVVALRARDNSGYHVARQRVAGGGGWILDIVSNATNRDPAAQFLVTFKNKDTMGLRSFVAGGKLLQINRKTEFVFASHSFEVWESWMLEGSLLEGCKLINCRNPSAVLDVCIEILAAASEEDGVTRWMD</sequence>
<feature type="region of interest" description="Disordered" evidence="1">
    <location>
        <begin position="327"/>
        <end position="383"/>
    </location>
</feature>
<dbReference type="SUPFAM" id="SSF53335">
    <property type="entry name" value="S-adenosyl-L-methionine-dependent methyltransferases"/>
    <property type="match status" value="1"/>
</dbReference>
<dbReference type="FunFam" id="3.40.50.150:FF:000236">
    <property type="entry name" value="S-adenosyl-L-methionine-dependent methyltransferases superfamily protein"/>
    <property type="match status" value="1"/>
</dbReference>
<dbReference type="Gene3D" id="3.40.50.150">
    <property type="entry name" value="Vaccinia Virus protein VP39"/>
    <property type="match status" value="1"/>
</dbReference>
<feature type="domain" description="D-isomer specific 2-hydroxyacid dehydrogenase NAD-binding" evidence="2">
    <location>
        <begin position="490"/>
        <end position="678"/>
    </location>
</feature>
<dbReference type="AlphaFoldDB" id="A0A5J9WKD6"/>
<keyword evidence="4" id="KW-1185">Reference proteome</keyword>
<evidence type="ECO:0000313" key="3">
    <source>
        <dbReference type="EMBL" id="TVU48541.1"/>
    </source>
</evidence>
<dbReference type="GO" id="GO:0051287">
    <property type="term" value="F:NAD binding"/>
    <property type="evidence" value="ECO:0007669"/>
    <property type="project" value="InterPro"/>
</dbReference>
<gene>
    <name evidence="3" type="ORF">EJB05_08182</name>
</gene>
<name>A0A5J9WKD6_9POAL</name>
<dbReference type="OrthoDB" id="9991913at2759"/>
<feature type="compositionally biased region" description="Low complexity" evidence="1">
    <location>
        <begin position="64"/>
        <end position="73"/>
    </location>
</feature>
<dbReference type="Gene3D" id="3.40.50.720">
    <property type="entry name" value="NAD(P)-binding Rossmann-like Domain"/>
    <property type="match status" value="2"/>
</dbReference>
<dbReference type="SUPFAM" id="SSF51735">
    <property type="entry name" value="NAD(P)-binding Rossmann-fold domains"/>
    <property type="match status" value="1"/>
</dbReference>
<feature type="region of interest" description="Disordered" evidence="1">
    <location>
        <begin position="57"/>
        <end position="76"/>
    </location>
</feature>
<dbReference type="InterPro" id="IPR029063">
    <property type="entry name" value="SAM-dependent_MTases_sf"/>
</dbReference>
<feature type="compositionally biased region" description="Acidic residues" evidence="1">
    <location>
        <begin position="714"/>
        <end position="729"/>
    </location>
</feature>
<evidence type="ECO:0000256" key="1">
    <source>
        <dbReference type="SAM" id="MobiDB-lite"/>
    </source>
</evidence>